<protein>
    <recommendedName>
        <fullName evidence="2">histidine kinase</fullName>
        <ecNumber evidence="2">2.7.13.3</ecNumber>
    </recommendedName>
</protein>
<evidence type="ECO:0000256" key="6">
    <source>
        <dbReference type="ARBA" id="ARBA00023136"/>
    </source>
</evidence>
<dbReference type="CDD" id="cd00130">
    <property type="entry name" value="PAS"/>
    <property type="match status" value="1"/>
</dbReference>
<evidence type="ECO:0000256" key="2">
    <source>
        <dbReference type="ARBA" id="ARBA00012438"/>
    </source>
</evidence>
<dbReference type="Proteomes" id="UP000029392">
    <property type="component" value="Unassembled WGS sequence"/>
</dbReference>
<dbReference type="InterPro" id="IPR036890">
    <property type="entry name" value="HATPase_C_sf"/>
</dbReference>
<dbReference type="InterPro" id="IPR003594">
    <property type="entry name" value="HATPase_dom"/>
</dbReference>
<dbReference type="PROSITE" id="PS50112">
    <property type="entry name" value="PAS"/>
    <property type="match status" value="1"/>
</dbReference>
<dbReference type="PANTHER" id="PTHR42878:SF15">
    <property type="entry name" value="BACTERIOPHYTOCHROME"/>
    <property type="match status" value="1"/>
</dbReference>
<dbReference type="Gene3D" id="1.10.287.130">
    <property type="match status" value="1"/>
</dbReference>
<accession>A0A091B854</accession>
<dbReference type="SMART" id="SM00387">
    <property type="entry name" value="HATPase_c"/>
    <property type="match status" value="1"/>
</dbReference>
<dbReference type="PATRIC" id="fig|1384054.3.peg.1422"/>
<feature type="domain" description="Histidine kinase" evidence="8">
    <location>
        <begin position="154"/>
        <end position="370"/>
    </location>
</feature>
<keyword evidence="4" id="KW-0808">Transferase</keyword>
<dbReference type="SUPFAM" id="SSF47384">
    <property type="entry name" value="Homodimeric domain of signal transducing histidine kinase"/>
    <property type="match status" value="1"/>
</dbReference>
<name>A0A091B854_9GAMM</name>
<keyword evidence="7" id="KW-0175">Coiled coil</keyword>
<organism evidence="10 11">
    <name type="scientific">Arenimonas malthae CC-JY-1</name>
    <dbReference type="NCBI Taxonomy" id="1384054"/>
    <lineage>
        <taxon>Bacteria</taxon>
        <taxon>Pseudomonadati</taxon>
        <taxon>Pseudomonadota</taxon>
        <taxon>Gammaproteobacteria</taxon>
        <taxon>Lysobacterales</taxon>
        <taxon>Lysobacteraceae</taxon>
        <taxon>Arenimonas</taxon>
    </lineage>
</organism>
<dbReference type="Gene3D" id="3.30.450.20">
    <property type="entry name" value="PAS domain"/>
    <property type="match status" value="1"/>
</dbReference>
<keyword evidence="3" id="KW-0597">Phosphoprotein</keyword>
<evidence type="ECO:0000259" key="8">
    <source>
        <dbReference type="PROSITE" id="PS50109"/>
    </source>
</evidence>
<dbReference type="Gene3D" id="3.30.565.10">
    <property type="entry name" value="Histidine kinase-like ATPase, C-terminal domain"/>
    <property type="match status" value="1"/>
</dbReference>
<gene>
    <name evidence="10" type="ORF">N790_07060</name>
</gene>
<dbReference type="SUPFAM" id="SSF55785">
    <property type="entry name" value="PYP-like sensor domain (PAS domain)"/>
    <property type="match status" value="1"/>
</dbReference>
<dbReference type="InterPro" id="IPR003661">
    <property type="entry name" value="HisK_dim/P_dom"/>
</dbReference>
<feature type="domain" description="PAS" evidence="9">
    <location>
        <begin position="14"/>
        <end position="75"/>
    </location>
</feature>
<dbReference type="GO" id="GO:0007234">
    <property type="term" value="P:osmosensory signaling via phosphorelay pathway"/>
    <property type="evidence" value="ECO:0007669"/>
    <property type="project" value="TreeGrafter"/>
</dbReference>
<dbReference type="CDD" id="cd00082">
    <property type="entry name" value="HisKA"/>
    <property type="match status" value="1"/>
</dbReference>
<feature type="coiled-coil region" evidence="7">
    <location>
        <begin position="127"/>
        <end position="154"/>
    </location>
</feature>
<dbReference type="GO" id="GO:0000155">
    <property type="term" value="F:phosphorelay sensor kinase activity"/>
    <property type="evidence" value="ECO:0007669"/>
    <property type="project" value="InterPro"/>
</dbReference>
<keyword evidence="11" id="KW-1185">Reference proteome</keyword>
<dbReference type="EMBL" id="AVCH01000156">
    <property type="protein sequence ID" value="KFN47901.1"/>
    <property type="molecule type" value="Genomic_DNA"/>
</dbReference>
<dbReference type="OrthoDB" id="9808408at2"/>
<dbReference type="SMART" id="SM00388">
    <property type="entry name" value="HisKA"/>
    <property type="match status" value="1"/>
</dbReference>
<dbReference type="InterPro" id="IPR005467">
    <property type="entry name" value="His_kinase_dom"/>
</dbReference>
<dbReference type="PRINTS" id="PR00344">
    <property type="entry name" value="BCTRLSENSOR"/>
</dbReference>
<dbReference type="RefSeq" id="WP_052385789.1">
    <property type="nucleotide sequence ID" value="NZ_AVCH01000156.1"/>
</dbReference>
<dbReference type="InterPro" id="IPR004358">
    <property type="entry name" value="Sig_transdc_His_kin-like_C"/>
</dbReference>
<dbReference type="STRING" id="1384054.N790_07060"/>
<dbReference type="GO" id="GO:0030295">
    <property type="term" value="F:protein kinase activator activity"/>
    <property type="evidence" value="ECO:0007669"/>
    <property type="project" value="TreeGrafter"/>
</dbReference>
<evidence type="ECO:0000313" key="10">
    <source>
        <dbReference type="EMBL" id="KFN47901.1"/>
    </source>
</evidence>
<dbReference type="GO" id="GO:0016020">
    <property type="term" value="C:membrane"/>
    <property type="evidence" value="ECO:0007669"/>
    <property type="project" value="UniProtKB-SubCell"/>
</dbReference>
<dbReference type="eggNOG" id="COG4251">
    <property type="taxonomic scope" value="Bacteria"/>
</dbReference>
<dbReference type="SUPFAM" id="SSF55874">
    <property type="entry name" value="ATPase domain of HSP90 chaperone/DNA topoisomerase II/histidine kinase"/>
    <property type="match status" value="1"/>
</dbReference>
<dbReference type="InterPro" id="IPR035965">
    <property type="entry name" value="PAS-like_dom_sf"/>
</dbReference>
<evidence type="ECO:0000313" key="11">
    <source>
        <dbReference type="Proteomes" id="UP000029392"/>
    </source>
</evidence>
<comment type="catalytic activity">
    <reaction evidence="1">
        <text>ATP + protein L-histidine = ADP + protein N-phospho-L-histidine.</text>
        <dbReference type="EC" id="2.7.13.3"/>
    </reaction>
</comment>
<proteinExistence type="predicted"/>
<sequence length="370" mass="39554">MNRALSDEPAFAADTLPCALLRFDAGGRVHGGNARLLALLGRSRKQLLAARVDQLLTPGSAMFLRTYLQPLLQGHGQADGISLELVHADGGALPVIISASWQGQGSEAEICFAVMPAPRRTGHEHDLERARMEARQAREHLARANADLERFAARAAHDLAEPTRKLMAFGERLASSPRSTLDASDRDYLERMLKAAARMQGLVDGLVDLSRSAPPAAPGEPEPLASVLAGVLDGLARHVAAAGADVRVGELPDVAVDPATVGRLLHHLLDNALKFRREGEAHAVRIEGGWRPGAETPAWWLAVHDNGTGFPPEQAHRLFEPFLRLHDKFKYPGAGLGLATSQRLAQALGGGIEAEGRPGEGASFTLRLPA</sequence>
<evidence type="ECO:0000259" key="9">
    <source>
        <dbReference type="PROSITE" id="PS50112"/>
    </source>
</evidence>
<evidence type="ECO:0000256" key="1">
    <source>
        <dbReference type="ARBA" id="ARBA00000085"/>
    </source>
</evidence>
<dbReference type="PROSITE" id="PS50109">
    <property type="entry name" value="HIS_KIN"/>
    <property type="match status" value="1"/>
</dbReference>
<dbReference type="PANTHER" id="PTHR42878">
    <property type="entry name" value="TWO-COMPONENT HISTIDINE KINASE"/>
    <property type="match status" value="1"/>
</dbReference>
<dbReference type="InterPro" id="IPR000014">
    <property type="entry name" value="PAS"/>
</dbReference>
<dbReference type="AlphaFoldDB" id="A0A091B854"/>
<dbReference type="InterPro" id="IPR050351">
    <property type="entry name" value="BphY/WalK/GraS-like"/>
</dbReference>
<dbReference type="Pfam" id="PF00512">
    <property type="entry name" value="HisKA"/>
    <property type="match status" value="1"/>
</dbReference>
<dbReference type="Pfam" id="PF02518">
    <property type="entry name" value="HATPase_c"/>
    <property type="match status" value="1"/>
</dbReference>
<comment type="caution">
    <text evidence="10">The sequence shown here is derived from an EMBL/GenBank/DDBJ whole genome shotgun (WGS) entry which is preliminary data.</text>
</comment>
<dbReference type="InterPro" id="IPR036097">
    <property type="entry name" value="HisK_dim/P_sf"/>
</dbReference>
<keyword evidence="5" id="KW-0418">Kinase</keyword>
<evidence type="ECO:0000256" key="4">
    <source>
        <dbReference type="ARBA" id="ARBA00022679"/>
    </source>
</evidence>
<evidence type="ECO:0000256" key="3">
    <source>
        <dbReference type="ARBA" id="ARBA00022553"/>
    </source>
</evidence>
<keyword evidence="6" id="KW-0472">Membrane</keyword>
<evidence type="ECO:0000256" key="5">
    <source>
        <dbReference type="ARBA" id="ARBA00022777"/>
    </source>
</evidence>
<dbReference type="EC" id="2.7.13.3" evidence="2"/>
<dbReference type="GO" id="GO:0000156">
    <property type="term" value="F:phosphorelay response regulator activity"/>
    <property type="evidence" value="ECO:0007669"/>
    <property type="project" value="TreeGrafter"/>
</dbReference>
<evidence type="ECO:0000256" key="7">
    <source>
        <dbReference type="SAM" id="Coils"/>
    </source>
</evidence>
<reference evidence="10 11" key="1">
    <citation type="submission" date="2013-09" db="EMBL/GenBank/DDBJ databases">
        <title>Genome sequencing of Arenimonas malthae.</title>
        <authorList>
            <person name="Chen F."/>
            <person name="Wang G."/>
        </authorList>
    </citation>
    <scope>NUCLEOTIDE SEQUENCE [LARGE SCALE GENOMIC DNA]</scope>
    <source>
        <strain evidence="10 11">CC-JY-1</strain>
    </source>
</reference>